<dbReference type="KEGG" id="val:VDBG_05121"/>
<dbReference type="HOGENOM" id="CLU_099529_3_3_1"/>
<feature type="transmembrane region" description="Helical" evidence="8">
    <location>
        <begin position="65"/>
        <end position="83"/>
    </location>
</feature>
<dbReference type="GO" id="GO:0016192">
    <property type="term" value="P:vesicle-mediated transport"/>
    <property type="evidence" value="ECO:0007669"/>
    <property type="project" value="InterPro"/>
</dbReference>
<dbReference type="GO" id="GO:0000139">
    <property type="term" value="C:Golgi membrane"/>
    <property type="evidence" value="ECO:0007669"/>
    <property type="project" value="UniProtKB-SubCell"/>
</dbReference>
<feature type="transmembrane region" description="Helical" evidence="8">
    <location>
        <begin position="89"/>
        <end position="110"/>
    </location>
</feature>
<reference evidence="10" key="1">
    <citation type="journal article" date="2011" name="PLoS Pathog.">
        <title>Comparative genomics yields insights into niche adaptation of plant vascular wilt pathogens.</title>
        <authorList>
            <person name="Klosterman S.J."/>
            <person name="Subbarao K.V."/>
            <person name="Kang S."/>
            <person name="Veronese P."/>
            <person name="Gold S.E."/>
            <person name="Thomma B.P.H.J."/>
            <person name="Chen Z."/>
            <person name="Henrissat B."/>
            <person name="Lee Y.-H."/>
            <person name="Park J."/>
            <person name="Garcia-Pedrajas M.D."/>
            <person name="Barbara D.J."/>
            <person name="Anchieta A."/>
            <person name="de Jonge R."/>
            <person name="Santhanam P."/>
            <person name="Maruthachalam K."/>
            <person name="Atallah Z."/>
            <person name="Amyotte S.G."/>
            <person name="Paz Z."/>
            <person name="Inderbitzin P."/>
            <person name="Hayes R.J."/>
            <person name="Heiman D.I."/>
            <person name="Young S."/>
            <person name="Zeng Q."/>
            <person name="Engels R."/>
            <person name="Galagan J."/>
            <person name="Cuomo C.A."/>
            <person name="Dobinson K.F."/>
            <person name="Ma L.-J."/>
        </authorList>
    </citation>
    <scope>NUCLEOTIDE SEQUENCE [LARGE SCALE GENOMIC DNA]</scope>
    <source>
        <strain evidence="10">VaMs.102 / ATCC MYA-4576 / FGSC 10136</strain>
    </source>
</reference>
<dbReference type="OMA" id="MMSNSIR"/>
<evidence type="ECO:0000256" key="6">
    <source>
        <dbReference type="ARBA" id="ARBA00023136"/>
    </source>
</evidence>
<evidence type="ECO:0000256" key="2">
    <source>
        <dbReference type="ARBA" id="ARBA00022448"/>
    </source>
</evidence>
<proteinExistence type="inferred from homology"/>
<evidence type="ECO:0000313" key="10">
    <source>
        <dbReference type="Proteomes" id="UP000008698"/>
    </source>
</evidence>
<dbReference type="PANTHER" id="PTHR23137">
    <property type="entry name" value="VESICLE TRANSPORT PROTEIN-RELATED"/>
    <property type="match status" value="1"/>
</dbReference>
<keyword evidence="10" id="KW-1185">Reference proteome</keyword>
<keyword evidence="8" id="KW-0333">Golgi apparatus</keyword>
<dbReference type="AlphaFoldDB" id="C9SJZ4"/>
<organism evidence="10">
    <name type="scientific">Verticillium alfalfae (strain VaMs.102 / ATCC MYA-4576 / FGSC 10136)</name>
    <name type="common">Verticillium wilt of alfalfa</name>
    <name type="synonym">Verticillium albo-atrum</name>
    <dbReference type="NCBI Taxonomy" id="526221"/>
    <lineage>
        <taxon>Eukaryota</taxon>
        <taxon>Fungi</taxon>
        <taxon>Dikarya</taxon>
        <taxon>Ascomycota</taxon>
        <taxon>Pezizomycotina</taxon>
        <taxon>Sordariomycetes</taxon>
        <taxon>Hypocreomycetidae</taxon>
        <taxon>Glomerellales</taxon>
        <taxon>Plectosphaerellaceae</taxon>
        <taxon>Verticillium</taxon>
    </lineage>
</organism>
<keyword evidence="2 8" id="KW-0813">Transport</keyword>
<dbReference type="OrthoDB" id="660759at2759"/>
<comment type="function">
    <text evidence="8">Nonessential protein required for the fusion of transport vesicles derived from the endocytic pathway with the Golgi complex.</text>
</comment>
<dbReference type="GeneID" id="9535764"/>
<dbReference type="InterPro" id="IPR007305">
    <property type="entry name" value="Vesicle_transpt_Got1/SFT2"/>
</dbReference>
<evidence type="ECO:0000256" key="5">
    <source>
        <dbReference type="ARBA" id="ARBA00022989"/>
    </source>
</evidence>
<dbReference type="RefSeq" id="XP_003004008.1">
    <property type="nucleotide sequence ID" value="XM_003003962.1"/>
</dbReference>
<sequence>MIFGACNLAALACFVICFALFPVLSLRPTKFVILWTLGSIFFLASFAAMMGPMAYVRHLGSAERLPFTSAYFGSLGLSLYFSLGLRSTILTLISAIVQLACLIWYLVSYFPMGSSGIRLATTFGARRAAAWVSG</sequence>
<keyword evidence="6 8" id="KW-0472">Membrane</keyword>
<keyword evidence="5 8" id="KW-1133">Transmembrane helix</keyword>
<gene>
    <name evidence="9" type="ORF">VDBG_05121</name>
</gene>
<keyword evidence="3 8" id="KW-0812">Transmembrane</keyword>
<comment type="subcellular location">
    <subcellularLocation>
        <location evidence="8">Golgi apparatus membrane</location>
        <topology evidence="8">Multi-pass membrane protein</topology>
    </subcellularLocation>
    <subcellularLocation>
        <location evidence="1">Membrane</location>
        <topology evidence="1">Multi-pass membrane protein</topology>
    </subcellularLocation>
</comment>
<comment type="caution">
    <text evidence="8">Lacks conserved residue(s) required for the propagation of feature annotation.</text>
</comment>
<name>C9SJZ4_VERA1</name>
<dbReference type="PANTHER" id="PTHR23137:SF36">
    <property type="entry name" value="VESICLE TRANSPORT PROTEIN SFT2C"/>
    <property type="match status" value="1"/>
</dbReference>
<evidence type="ECO:0000256" key="8">
    <source>
        <dbReference type="RuleBase" id="RU363111"/>
    </source>
</evidence>
<dbReference type="InterPro" id="IPR011691">
    <property type="entry name" value="Vesicle_transpt_SFT2"/>
</dbReference>
<evidence type="ECO:0000256" key="7">
    <source>
        <dbReference type="ARBA" id="ARBA00025800"/>
    </source>
</evidence>
<evidence type="ECO:0000256" key="3">
    <source>
        <dbReference type="ARBA" id="ARBA00022692"/>
    </source>
</evidence>
<dbReference type="eggNOG" id="KOG2887">
    <property type="taxonomic scope" value="Eukaryota"/>
</dbReference>
<dbReference type="EMBL" id="DS985219">
    <property type="protein sequence ID" value="EEY19012.1"/>
    <property type="molecule type" value="Genomic_DNA"/>
</dbReference>
<dbReference type="Proteomes" id="UP000008698">
    <property type="component" value="Unassembled WGS sequence"/>
</dbReference>
<feature type="transmembrane region" description="Helical" evidence="8">
    <location>
        <begin position="35"/>
        <end position="56"/>
    </location>
</feature>
<dbReference type="GO" id="GO:0015031">
    <property type="term" value="P:protein transport"/>
    <property type="evidence" value="ECO:0007669"/>
    <property type="project" value="UniProtKB-KW"/>
</dbReference>
<evidence type="ECO:0000256" key="1">
    <source>
        <dbReference type="ARBA" id="ARBA00004141"/>
    </source>
</evidence>
<dbReference type="STRING" id="526221.C9SJZ4"/>
<dbReference type="Pfam" id="PF04178">
    <property type="entry name" value="Got1"/>
    <property type="match status" value="1"/>
</dbReference>
<evidence type="ECO:0000256" key="4">
    <source>
        <dbReference type="ARBA" id="ARBA00022927"/>
    </source>
</evidence>
<accession>C9SJZ4</accession>
<comment type="similarity">
    <text evidence="7 8">Belongs to the SFT2 family.</text>
</comment>
<protein>
    <recommendedName>
        <fullName evidence="8">Protein transport protein SFT2</fullName>
    </recommendedName>
</protein>
<keyword evidence="4 8" id="KW-0653">Protein transport</keyword>
<evidence type="ECO:0000313" key="9">
    <source>
        <dbReference type="EMBL" id="EEY19012.1"/>
    </source>
</evidence>